<dbReference type="EMBL" id="AAXW01000002">
    <property type="protein sequence ID" value="EAZ93686.1"/>
    <property type="molecule type" value="Genomic_DNA"/>
</dbReference>
<gene>
    <name evidence="1" type="ORF">CY0110_17862</name>
</gene>
<proteinExistence type="predicted"/>
<sequence>MRHLKSLPIGSSPYFVIPLGNFALLNS</sequence>
<dbReference type="Proteomes" id="UP000003781">
    <property type="component" value="Unassembled WGS sequence"/>
</dbReference>
<reference evidence="1 2" key="1">
    <citation type="submission" date="2007-03" db="EMBL/GenBank/DDBJ databases">
        <authorList>
            <person name="Stal L."/>
            <person name="Ferriera S."/>
            <person name="Johnson J."/>
            <person name="Kravitz S."/>
            <person name="Beeson K."/>
            <person name="Sutton G."/>
            <person name="Rogers Y.-H."/>
            <person name="Friedman R."/>
            <person name="Frazier M."/>
            <person name="Venter J.C."/>
        </authorList>
    </citation>
    <scope>NUCLEOTIDE SEQUENCE [LARGE SCALE GENOMIC DNA]</scope>
    <source>
        <strain evidence="1 2">CCY0110</strain>
    </source>
</reference>
<accession>A3IIQ4</accession>
<evidence type="ECO:0000313" key="1">
    <source>
        <dbReference type="EMBL" id="EAZ93686.1"/>
    </source>
</evidence>
<protein>
    <submittedName>
        <fullName evidence="1">Uncharacterized protein</fullName>
    </submittedName>
</protein>
<name>A3IIQ4_9CHRO</name>
<comment type="caution">
    <text evidence="1">The sequence shown here is derived from an EMBL/GenBank/DDBJ whole genome shotgun (WGS) entry which is preliminary data.</text>
</comment>
<keyword evidence="2" id="KW-1185">Reference proteome</keyword>
<evidence type="ECO:0000313" key="2">
    <source>
        <dbReference type="Proteomes" id="UP000003781"/>
    </source>
</evidence>
<dbReference type="AlphaFoldDB" id="A3IIQ4"/>
<organism evidence="1 2">
    <name type="scientific">Crocosphaera chwakensis CCY0110</name>
    <dbReference type="NCBI Taxonomy" id="391612"/>
    <lineage>
        <taxon>Bacteria</taxon>
        <taxon>Bacillati</taxon>
        <taxon>Cyanobacteriota</taxon>
        <taxon>Cyanophyceae</taxon>
        <taxon>Oscillatoriophycideae</taxon>
        <taxon>Chroococcales</taxon>
        <taxon>Aphanothecaceae</taxon>
        <taxon>Crocosphaera</taxon>
        <taxon>Crocosphaera chwakensis</taxon>
    </lineage>
</organism>